<sequence length="594" mass="68275">MEPVRTKPKRSKQSRAWSQNYLRTQGDVMVCIPCEQNKTMQTFKKSVQKGSTGNIIRHFKSFHPDIHSSHQKNSTVVSIAPAKALVQWIISTNQPFNTVENKAFRDLFRACGIEVPILSRITLKSQVEQEYNQVMDTLRIVLQSANTVSISTDAWTNSSNLPFLGIVVHWIDDDFNYQERVLDFARLIGKHSGENMAHVIAKSLKHVGIEDKLFAITGDNAGNNLTLASEIEKLIPQFTKDHFVRCLAHVINLCVQTILVQLRSGTIKDAEDYNKNISVDSTSPILKVRALSILIGNSPQQLDYWKFICNQTQKPANQIQYDVANRWNSTYYMIDRGCDYEEQYNLFVENDLKRQHLKMSSPEWLYLNKVRRVLAKFEELTKNVSEGQPQISQSLAIYYEIDDHFNSILEKSNGFDDMDDDIIDAVRSGYVHFQKYYNLADCNDTYFVASVLDPRMKTLLLQTHLADAAEDVIQEVKRIIKTTYSAQQPQQTQVATNNVISRMLRNVPRAAIRCDVDNYFDGPLVDDYVGFDVIKWWKDHRQEYPIMAQAARDYLAIPNSSVDCERMFSRGVDVSGVRRHSLHATTFRMLMMLK</sequence>
<feature type="domain" description="HAT C-terminal dimerisation" evidence="6">
    <location>
        <begin position="516"/>
        <end position="593"/>
    </location>
</feature>
<dbReference type="Pfam" id="PF05699">
    <property type="entry name" value="Dimer_Tnp_hAT"/>
    <property type="match status" value="1"/>
</dbReference>
<dbReference type="GO" id="GO:0046983">
    <property type="term" value="F:protein dimerization activity"/>
    <property type="evidence" value="ECO:0007669"/>
    <property type="project" value="InterPro"/>
</dbReference>
<dbReference type="Proteomes" id="UP001431209">
    <property type="component" value="Unassembled WGS sequence"/>
</dbReference>
<name>A0AAW2ZQA2_9EUKA</name>
<dbReference type="AlphaFoldDB" id="A0AAW2ZQA2"/>
<keyword evidence="5" id="KW-0539">Nucleus</keyword>
<dbReference type="SUPFAM" id="SSF53098">
    <property type="entry name" value="Ribonuclease H-like"/>
    <property type="match status" value="1"/>
</dbReference>
<dbReference type="GO" id="GO:0008270">
    <property type="term" value="F:zinc ion binding"/>
    <property type="evidence" value="ECO:0007669"/>
    <property type="project" value="UniProtKB-KW"/>
</dbReference>
<evidence type="ECO:0000313" key="7">
    <source>
        <dbReference type="EMBL" id="KAL0492041.1"/>
    </source>
</evidence>
<comment type="caution">
    <text evidence="7">The sequence shown here is derived from an EMBL/GenBank/DDBJ whole genome shotgun (WGS) entry which is preliminary data.</text>
</comment>
<evidence type="ECO:0000259" key="6">
    <source>
        <dbReference type="Pfam" id="PF05699"/>
    </source>
</evidence>
<dbReference type="PANTHER" id="PTHR46481:SF10">
    <property type="entry name" value="ZINC FINGER BED DOMAIN-CONTAINING PROTEIN 39"/>
    <property type="match status" value="1"/>
</dbReference>
<evidence type="ECO:0000256" key="4">
    <source>
        <dbReference type="ARBA" id="ARBA00022833"/>
    </source>
</evidence>
<keyword evidence="4" id="KW-0862">Zinc</keyword>
<dbReference type="InterPro" id="IPR008906">
    <property type="entry name" value="HATC_C_dom"/>
</dbReference>
<dbReference type="InterPro" id="IPR052035">
    <property type="entry name" value="ZnF_BED_domain_contain"/>
</dbReference>
<accession>A0AAW2ZQA2</accession>
<dbReference type="GO" id="GO:0005634">
    <property type="term" value="C:nucleus"/>
    <property type="evidence" value="ECO:0007669"/>
    <property type="project" value="UniProtKB-SubCell"/>
</dbReference>
<keyword evidence="2" id="KW-0479">Metal-binding</keyword>
<evidence type="ECO:0000256" key="5">
    <source>
        <dbReference type="ARBA" id="ARBA00023242"/>
    </source>
</evidence>
<dbReference type="PANTHER" id="PTHR46481">
    <property type="entry name" value="ZINC FINGER BED DOMAIN-CONTAINING PROTEIN 4"/>
    <property type="match status" value="1"/>
</dbReference>
<dbReference type="EMBL" id="JAOPGA020001922">
    <property type="protein sequence ID" value="KAL0492041.1"/>
    <property type="molecule type" value="Genomic_DNA"/>
</dbReference>
<protein>
    <recommendedName>
        <fullName evidence="6">HAT C-terminal dimerisation domain-containing protein</fullName>
    </recommendedName>
</protein>
<gene>
    <name evidence="7" type="ORF">AKO1_000739</name>
</gene>
<keyword evidence="8" id="KW-1185">Reference proteome</keyword>
<evidence type="ECO:0000256" key="3">
    <source>
        <dbReference type="ARBA" id="ARBA00022771"/>
    </source>
</evidence>
<evidence type="ECO:0000256" key="1">
    <source>
        <dbReference type="ARBA" id="ARBA00004123"/>
    </source>
</evidence>
<evidence type="ECO:0000313" key="8">
    <source>
        <dbReference type="Proteomes" id="UP001431209"/>
    </source>
</evidence>
<evidence type="ECO:0000256" key="2">
    <source>
        <dbReference type="ARBA" id="ARBA00022723"/>
    </source>
</evidence>
<comment type="subcellular location">
    <subcellularLocation>
        <location evidence="1">Nucleus</location>
    </subcellularLocation>
</comment>
<organism evidence="7 8">
    <name type="scientific">Acrasis kona</name>
    <dbReference type="NCBI Taxonomy" id="1008807"/>
    <lineage>
        <taxon>Eukaryota</taxon>
        <taxon>Discoba</taxon>
        <taxon>Heterolobosea</taxon>
        <taxon>Tetramitia</taxon>
        <taxon>Eutetramitia</taxon>
        <taxon>Acrasidae</taxon>
        <taxon>Acrasis</taxon>
    </lineage>
</organism>
<feature type="non-terminal residue" evidence="7">
    <location>
        <position position="594"/>
    </location>
</feature>
<keyword evidence="3" id="KW-0863">Zinc-finger</keyword>
<proteinExistence type="predicted"/>
<dbReference type="InterPro" id="IPR012337">
    <property type="entry name" value="RNaseH-like_sf"/>
</dbReference>
<reference evidence="7 8" key="1">
    <citation type="submission" date="2024-03" db="EMBL/GenBank/DDBJ databases">
        <title>The Acrasis kona genome and developmental transcriptomes reveal deep origins of eukaryotic multicellular pathways.</title>
        <authorList>
            <person name="Sheikh S."/>
            <person name="Fu C.-J."/>
            <person name="Brown M.W."/>
            <person name="Baldauf S.L."/>
        </authorList>
    </citation>
    <scope>NUCLEOTIDE SEQUENCE [LARGE SCALE GENOMIC DNA]</scope>
    <source>
        <strain evidence="7 8">ATCC MYA-3509</strain>
    </source>
</reference>